<name>A0A1V4JE62_PATFA</name>
<dbReference type="AlphaFoldDB" id="A0A1V4JE62"/>
<keyword evidence="2" id="KW-1185">Reference proteome</keyword>
<evidence type="ECO:0000313" key="1">
    <source>
        <dbReference type="EMBL" id="OPJ70553.1"/>
    </source>
</evidence>
<accession>A0A1V4JE62</accession>
<gene>
    <name evidence="1" type="ORF">AV530_019668</name>
</gene>
<protein>
    <submittedName>
        <fullName evidence="1">Uncharacterized protein</fullName>
    </submittedName>
</protein>
<organism evidence="1 2">
    <name type="scientific">Patagioenas fasciata monilis</name>
    <dbReference type="NCBI Taxonomy" id="372326"/>
    <lineage>
        <taxon>Eukaryota</taxon>
        <taxon>Metazoa</taxon>
        <taxon>Chordata</taxon>
        <taxon>Craniata</taxon>
        <taxon>Vertebrata</taxon>
        <taxon>Euteleostomi</taxon>
        <taxon>Archelosauria</taxon>
        <taxon>Archosauria</taxon>
        <taxon>Dinosauria</taxon>
        <taxon>Saurischia</taxon>
        <taxon>Theropoda</taxon>
        <taxon>Coelurosauria</taxon>
        <taxon>Aves</taxon>
        <taxon>Neognathae</taxon>
        <taxon>Neoaves</taxon>
        <taxon>Columbimorphae</taxon>
        <taxon>Columbiformes</taxon>
        <taxon>Columbidae</taxon>
        <taxon>Patagioenas</taxon>
    </lineage>
</organism>
<reference evidence="1 2" key="1">
    <citation type="submission" date="2016-02" db="EMBL/GenBank/DDBJ databases">
        <title>Band-tailed pigeon sequencing and assembly.</title>
        <authorList>
            <person name="Soares A.E."/>
            <person name="Novak B.J."/>
            <person name="Rice E.S."/>
            <person name="O'Connell B."/>
            <person name="Chang D."/>
            <person name="Weber S."/>
            <person name="Shapiro B."/>
        </authorList>
    </citation>
    <scope>NUCLEOTIDE SEQUENCE [LARGE SCALE GENOMIC DNA]</scope>
    <source>
        <strain evidence="1">BTP2013</strain>
        <tissue evidence="1">Blood</tissue>
    </source>
</reference>
<sequence length="102" mass="11177">MWSRLLSADRPELFGEPDTTAVARQLPAPSWDQVWAAPVPPAAPRQGRNREPDVLGWESTYAIAVLSGAAPEVLRCPWRRGHGLISCDNSSRRKAVGTAPLY</sequence>
<proteinExistence type="predicted"/>
<comment type="caution">
    <text evidence="1">The sequence shown here is derived from an EMBL/GenBank/DDBJ whole genome shotgun (WGS) entry which is preliminary data.</text>
</comment>
<dbReference type="Proteomes" id="UP000190648">
    <property type="component" value="Unassembled WGS sequence"/>
</dbReference>
<dbReference type="EMBL" id="LSYS01007908">
    <property type="protein sequence ID" value="OPJ70553.1"/>
    <property type="molecule type" value="Genomic_DNA"/>
</dbReference>
<evidence type="ECO:0000313" key="2">
    <source>
        <dbReference type="Proteomes" id="UP000190648"/>
    </source>
</evidence>